<evidence type="ECO:0000256" key="1">
    <source>
        <dbReference type="ARBA" id="ARBA00004685"/>
    </source>
</evidence>
<dbReference type="Proteomes" id="UP001163105">
    <property type="component" value="Unassembled WGS sequence"/>
</dbReference>
<comment type="similarity">
    <text evidence="3">Belongs to the ustYa family.</text>
</comment>
<dbReference type="GO" id="GO:0016491">
    <property type="term" value="F:oxidoreductase activity"/>
    <property type="evidence" value="ECO:0007669"/>
    <property type="project" value="UniProtKB-KW"/>
</dbReference>
<reference evidence="5" key="1">
    <citation type="submission" date="2023-01" db="EMBL/GenBank/DDBJ databases">
        <title>The growth and conidiation of Purpureocillium lavendulum are regulated by nitrogen source and histone H3K14 acetylation.</title>
        <authorList>
            <person name="Tang P."/>
            <person name="Han J."/>
            <person name="Zhang C."/>
            <person name="Tang P."/>
            <person name="Qi F."/>
            <person name="Zhang K."/>
            <person name="Liang L."/>
        </authorList>
    </citation>
    <scope>NUCLEOTIDE SEQUENCE</scope>
    <source>
        <strain evidence="5">YMF1.00683</strain>
    </source>
</reference>
<comment type="caution">
    <text evidence="5">The sequence shown here is derived from an EMBL/GenBank/DDBJ whole genome shotgun (WGS) entry which is preliminary data.</text>
</comment>
<feature type="compositionally biased region" description="Basic and acidic residues" evidence="4">
    <location>
        <begin position="108"/>
        <end position="117"/>
    </location>
</feature>
<dbReference type="PANTHER" id="PTHR33365">
    <property type="entry name" value="YALI0B05434P"/>
    <property type="match status" value="1"/>
</dbReference>
<name>A0AB34FSZ2_9HYPO</name>
<sequence>MWHACLASSSPVRKVSPQTQVSVGTSVSTKAFSGVAEPMATSSASGWSKSDNAIREEFSEETRARIPVILILPILFPPYHQLVIMGYSSLRTIFADRFGQQPARYSRVKSDDPHDPELSGMRRTSSPRHWREAWKSPLLVLGYAVLTSAITCLAMWSFPPACRPRPNEGPLLKTPVPEFPKEIRMFEMDSMYSDPPTPENNEAWNDLLPFGRGYVFVEDAADYGLEPGIVTEYGEIYSVAMYHQMHCLGLVRRNFWRLVDGILHNRPGLTEEARAEIEDSHTGHCFDYFRQSFECSADMSLEWPRTETDGRRFQVDGAGIPHVCASKVSPVPSSAFHSNSEQKALKDYMDFAHFNNSHNNDIAA</sequence>
<evidence type="ECO:0000256" key="4">
    <source>
        <dbReference type="SAM" id="MobiDB-lite"/>
    </source>
</evidence>
<gene>
    <name evidence="5" type="ORF">O9K51_03793</name>
</gene>
<keyword evidence="2" id="KW-0560">Oxidoreductase</keyword>
<dbReference type="InterPro" id="IPR021765">
    <property type="entry name" value="UstYa-like"/>
</dbReference>
<comment type="pathway">
    <text evidence="1">Mycotoxin biosynthesis.</text>
</comment>
<dbReference type="PANTHER" id="PTHR33365:SF11">
    <property type="entry name" value="TAT PATHWAY SIGNAL SEQUENCE"/>
    <property type="match status" value="1"/>
</dbReference>
<keyword evidence="6" id="KW-1185">Reference proteome</keyword>
<evidence type="ECO:0000313" key="6">
    <source>
        <dbReference type="Proteomes" id="UP001163105"/>
    </source>
</evidence>
<dbReference type="AlphaFoldDB" id="A0AB34FSZ2"/>
<accession>A0AB34FSZ2</accession>
<evidence type="ECO:0000313" key="5">
    <source>
        <dbReference type="EMBL" id="KAJ6442618.1"/>
    </source>
</evidence>
<dbReference type="EMBL" id="JAQHRD010000003">
    <property type="protein sequence ID" value="KAJ6442618.1"/>
    <property type="molecule type" value="Genomic_DNA"/>
</dbReference>
<feature type="region of interest" description="Disordered" evidence="4">
    <location>
        <begin position="105"/>
        <end position="126"/>
    </location>
</feature>
<dbReference type="Pfam" id="PF11807">
    <property type="entry name" value="UstYa"/>
    <property type="match status" value="1"/>
</dbReference>
<protein>
    <submittedName>
        <fullName evidence="5">Mannosylphosphorylation protein (Mnn4)</fullName>
    </submittedName>
</protein>
<dbReference type="GO" id="GO:0043386">
    <property type="term" value="P:mycotoxin biosynthetic process"/>
    <property type="evidence" value="ECO:0007669"/>
    <property type="project" value="InterPro"/>
</dbReference>
<organism evidence="5 6">
    <name type="scientific">Purpureocillium lavendulum</name>
    <dbReference type="NCBI Taxonomy" id="1247861"/>
    <lineage>
        <taxon>Eukaryota</taxon>
        <taxon>Fungi</taxon>
        <taxon>Dikarya</taxon>
        <taxon>Ascomycota</taxon>
        <taxon>Pezizomycotina</taxon>
        <taxon>Sordariomycetes</taxon>
        <taxon>Hypocreomycetidae</taxon>
        <taxon>Hypocreales</taxon>
        <taxon>Ophiocordycipitaceae</taxon>
        <taxon>Purpureocillium</taxon>
    </lineage>
</organism>
<evidence type="ECO:0000256" key="2">
    <source>
        <dbReference type="ARBA" id="ARBA00023002"/>
    </source>
</evidence>
<proteinExistence type="inferred from homology"/>
<evidence type="ECO:0000256" key="3">
    <source>
        <dbReference type="ARBA" id="ARBA00035112"/>
    </source>
</evidence>